<dbReference type="eggNOG" id="COG0691">
    <property type="taxonomic scope" value="Bacteria"/>
</dbReference>
<dbReference type="NCBIfam" id="TIGR00086">
    <property type="entry name" value="smpB"/>
    <property type="match status" value="1"/>
</dbReference>
<dbReference type="GO" id="GO:0005829">
    <property type="term" value="C:cytosol"/>
    <property type="evidence" value="ECO:0007669"/>
    <property type="project" value="TreeGrafter"/>
</dbReference>
<comment type="similarity">
    <text evidence="3">Belongs to the SmpB family.</text>
</comment>
<dbReference type="NCBIfam" id="NF003843">
    <property type="entry name" value="PRK05422.1"/>
    <property type="match status" value="1"/>
</dbReference>
<reference evidence="4 5" key="1">
    <citation type="submission" date="2016-10" db="EMBL/GenBank/DDBJ databases">
        <authorList>
            <person name="de Groot N.N."/>
        </authorList>
    </citation>
    <scope>NUCLEOTIDE SEQUENCE [LARGE SCALE GENOMIC DNA]</scope>
    <source>
        <strain evidence="4 5">ML2</strain>
    </source>
</reference>
<evidence type="ECO:0000313" key="5">
    <source>
        <dbReference type="Proteomes" id="UP000181899"/>
    </source>
</evidence>
<dbReference type="Pfam" id="PF01668">
    <property type="entry name" value="SmpB"/>
    <property type="match status" value="1"/>
</dbReference>
<comment type="function">
    <text evidence="3">Required for rescue of stalled ribosomes mediated by trans-translation. Binds to transfer-messenger RNA (tmRNA), required for stable association of tmRNA with ribosomes. tmRNA and SmpB together mimic tRNA shape, replacing the anticodon stem-loop with SmpB. tmRNA is encoded by the ssrA gene; the 2 termini fold to resemble tRNA(Ala) and it encodes a 'tag peptide', a short internal open reading frame. During trans-translation Ala-aminoacylated tmRNA acts like a tRNA, entering the A-site of stalled ribosomes, displacing the stalled mRNA. The ribosome then switches to translate the ORF on the tmRNA; the nascent peptide is terminated with the 'tag peptide' encoded by the tmRNA and targeted for degradation. The ribosome is freed to recommence translation, which seems to be the essential function of trans-translation.</text>
</comment>
<keyword evidence="1 3" id="KW-0963">Cytoplasm</keyword>
<dbReference type="GO" id="GO:0003723">
    <property type="term" value="F:RNA binding"/>
    <property type="evidence" value="ECO:0007669"/>
    <property type="project" value="UniProtKB-UniRule"/>
</dbReference>
<dbReference type="CDD" id="cd09294">
    <property type="entry name" value="SmpB"/>
    <property type="match status" value="1"/>
</dbReference>
<dbReference type="GO" id="GO:0070929">
    <property type="term" value="P:trans-translation"/>
    <property type="evidence" value="ECO:0007669"/>
    <property type="project" value="UniProtKB-UniRule"/>
</dbReference>
<gene>
    <name evidence="3" type="primary">smpB</name>
    <name evidence="4" type="ORF">SAMN04488695_101827</name>
</gene>
<dbReference type="SUPFAM" id="SSF74982">
    <property type="entry name" value="Small protein B (SmpB)"/>
    <property type="match status" value="1"/>
</dbReference>
<dbReference type="GO" id="GO:0070930">
    <property type="term" value="P:trans-translation-dependent protein tagging"/>
    <property type="evidence" value="ECO:0007669"/>
    <property type="project" value="TreeGrafter"/>
</dbReference>
<dbReference type="HAMAP" id="MF_00023">
    <property type="entry name" value="SmpB"/>
    <property type="match status" value="1"/>
</dbReference>
<dbReference type="Proteomes" id="UP000181899">
    <property type="component" value="Unassembled WGS sequence"/>
</dbReference>
<comment type="subcellular location">
    <subcellularLocation>
        <location evidence="3">Cytoplasm</location>
    </subcellularLocation>
    <text evidence="3">The tmRNA-SmpB complex associates with stalled 70S ribosomes.</text>
</comment>
<sequence length="157" mass="18471">MDKKERKNRTLAENRKARHDFFIEEVYEAGIELIGTEVKSIRMGKVNLKESYAEIKNGEMFIVGMHISPYEMGNIFNRDPLRDRKLLLHKEEILKLQQLSQRDGYTLIPLSLYLKNGRVKLAVAVAKGKKNYDKRDALLEKAHKRDVDREVKERNRM</sequence>
<dbReference type="PANTHER" id="PTHR30308:SF2">
    <property type="entry name" value="SSRA-BINDING PROTEIN"/>
    <property type="match status" value="1"/>
</dbReference>
<dbReference type="Gene3D" id="2.40.280.10">
    <property type="match status" value="1"/>
</dbReference>
<organism evidence="4 5">
    <name type="scientific">Proteiniclasticum ruminis</name>
    <dbReference type="NCBI Taxonomy" id="398199"/>
    <lineage>
        <taxon>Bacteria</taxon>
        <taxon>Bacillati</taxon>
        <taxon>Bacillota</taxon>
        <taxon>Clostridia</taxon>
        <taxon>Eubacteriales</taxon>
        <taxon>Clostridiaceae</taxon>
        <taxon>Proteiniclasticum</taxon>
    </lineage>
</organism>
<dbReference type="PANTHER" id="PTHR30308">
    <property type="entry name" value="TMRNA-BINDING COMPONENT OF TRANS-TRANSLATION TAGGING COMPLEX"/>
    <property type="match status" value="1"/>
</dbReference>
<protein>
    <recommendedName>
        <fullName evidence="3">SsrA-binding protein</fullName>
    </recommendedName>
    <alternativeName>
        <fullName evidence="3">Small protein B</fullName>
    </alternativeName>
</protein>
<proteinExistence type="inferred from homology"/>
<dbReference type="OrthoDB" id="9805462at2"/>
<accession>A0A1I4YXK9</accession>
<evidence type="ECO:0000256" key="1">
    <source>
        <dbReference type="ARBA" id="ARBA00022490"/>
    </source>
</evidence>
<evidence type="ECO:0000256" key="3">
    <source>
        <dbReference type="HAMAP-Rule" id="MF_00023"/>
    </source>
</evidence>
<keyword evidence="2 3" id="KW-0694">RNA-binding</keyword>
<dbReference type="InterPro" id="IPR023620">
    <property type="entry name" value="SmpB"/>
</dbReference>
<dbReference type="InterPro" id="IPR000037">
    <property type="entry name" value="SsrA-bd_prot"/>
</dbReference>
<dbReference type="STRING" id="398199.SAMN05421804_101417"/>
<dbReference type="PROSITE" id="PS01317">
    <property type="entry name" value="SSRP"/>
    <property type="match status" value="1"/>
</dbReference>
<evidence type="ECO:0000256" key="2">
    <source>
        <dbReference type="ARBA" id="ARBA00022884"/>
    </source>
</evidence>
<dbReference type="RefSeq" id="WP_074910650.1">
    <property type="nucleotide sequence ID" value="NZ_FOVK01000001.1"/>
</dbReference>
<name>A0A1I4YXK9_9CLOT</name>
<dbReference type="InterPro" id="IPR020081">
    <property type="entry name" value="SsrA-bd_prot_CS"/>
</dbReference>
<dbReference type="AlphaFoldDB" id="A0A1I4YXK9"/>
<keyword evidence="5" id="KW-1185">Reference proteome</keyword>
<evidence type="ECO:0000313" key="4">
    <source>
        <dbReference type="EMBL" id="SFN42370.1"/>
    </source>
</evidence>
<dbReference type="EMBL" id="FOVK01000001">
    <property type="protein sequence ID" value="SFN42370.1"/>
    <property type="molecule type" value="Genomic_DNA"/>
</dbReference>